<dbReference type="InterPro" id="IPR056635">
    <property type="entry name" value="DUF7733"/>
</dbReference>
<dbReference type="EMBL" id="JAUJYN010000011">
    <property type="protein sequence ID" value="KAK1260463.1"/>
    <property type="molecule type" value="Genomic_DNA"/>
</dbReference>
<feature type="transmembrane region" description="Helical" evidence="2">
    <location>
        <begin position="37"/>
        <end position="56"/>
    </location>
</feature>
<comment type="caution">
    <text evidence="4">The sequence shown here is derived from an EMBL/GenBank/DDBJ whole genome shotgun (WGS) entry which is preliminary data.</text>
</comment>
<evidence type="ECO:0000256" key="1">
    <source>
        <dbReference type="SAM" id="MobiDB-lite"/>
    </source>
</evidence>
<dbReference type="Proteomes" id="UP001179952">
    <property type="component" value="Unassembled WGS sequence"/>
</dbReference>
<dbReference type="PANTHER" id="PTHR33829">
    <property type="entry name" value="OSJNBA0044M19.10 PROTEIN"/>
    <property type="match status" value="1"/>
</dbReference>
<dbReference type="AlphaFoldDB" id="A0AAV9A8I7"/>
<evidence type="ECO:0000313" key="5">
    <source>
        <dbReference type="Proteomes" id="UP001179952"/>
    </source>
</evidence>
<feature type="domain" description="DUF7733" evidence="3">
    <location>
        <begin position="39"/>
        <end position="234"/>
    </location>
</feature>
<sequence length="244" mass="26873">MSGGVGPTSADIRLPKDVDDDDHHHPPPPSAAPRRRILTFRQLNMLAIITVLSASGMVSPEDLAFSLFSLFYTLLLSRIAFPTTTPSLSPPPPVFGEKNLLLNAYVLTGAVVGLLLPIAYVFEGVREGDKEGIKAAAPHVFLLACQVFMEGLTFSQGLSLPVRVFVPVFYNTKRIFTIVDWLRSEVAKVDEEFGSLRRLRVGRGLAVANLGFWAFNLFGFLLPVYFPRAFRLYYVGGSDKGKKV</sequence>
<evidence type="ECO:0000313" key="4">
    <source>
        <dbReference type="EMBL" id="KAK1260463.1"/>
    </source>
</evidence>
<feature type="transmembrane region" description="Helical" evidence="2">
    <location>
        <begin position="205"/>
        <end position="226"/>
    </location>
</feature>
<keyword evidence="5" id="KW-1185">Reference proteome</keyword>
<organism evidence="4 5">
    <name type="scientific">Acorus gramineus</name>
    <name type="common">Dwarf sweet flag</name>
    <dbReference type="NCBI Taxonomy" id="55184"/>
    <lineage>
        <taxon>Eukaryota</taxon>
        <taxon>Viridiplantae</taxon>
        <taxon>Streptophyta</taxon>
        <taxon>Embryophyta</taxon>
        <taxon>Tracheophyta</taxon>
        <taxon>Spermatophyta</taxon>
        <taxon>Magnoliopsida</taxon>
        <taxon>Liliopsida</taxon>
        <taxon>Acoraceae</taxon>
        <taxon>Acorus</taxon>
    </lineage>
</organism>
<proteinExistence type="predicted"/>
<keyword evidence="2" id="KW-0812">Transmembrane</keyword>
<feature type="region of interest" description="Disordered" evidence="1">
    <location>
        <begin position="1"/>
        <end position="33"/>
    </location>
</feature>
<feature type="transmembrane region" description="Helical" evidence="2">
    <location>
        <begin position="63"/>
        <end position="81"/>
    </location>
</feature>
<keyword evidence="2" id="KW-0472">Membrane</keyword>
<name>A0AAV9A8I7_ACOGR</name>
<protein>
    <recommendedName>
        <fullName evidence="3">DUF7733 domain-containing protein</fullName>
    </recommendedName>
</protein>
<gene>
    <name evidence="4" type="ORF">QJS04_geneDACA002036</name>
</gene>
<reference evidence="4" key="1">
    <citation type="journal article" date="2023" name="Nat. Commun.">
        <title>Diploid and tetraploid genomes of Acorus and the evolution of monocots.</title>
        <authorList>
            <person name="Ma L."/>
            <person name="Liu K.W."/>
            <person name="Li Z."/>
            <person name="Hsiao Y.Y."/>
            <person name="Qi Y."/>
            <person name="Fu T."/>
            <person name="Tang G.D."/>
            <person name="Zhang D."/>
            <person name="Sun W.H."/>
            <person name="Liu D.K."/>
            <person name="Li Y."/>
            <person name="Chen G.Z."/>
            <person name="Liu X.D."/>
            <person name="Liao X.Y."/>
            <person name="Jiang Y.T."/>
            <person name="Yu X."/>
            <person name="Hao Y."/>
            <person name="Huang J."/>
            <person name="Zhao X.W."/>
            <person name="Ke S."/>
            <person name="Chen Y.Y."/>
            <person name="Wu W.L."/>
            <person name="Hsu J.L."/>
            <person name="Lin Y.F."/>
            <person name="Huang M.D."/>
            <person name="Li C.Y."/>
            <person name="Huang L."/>
            <person name="Wang Z.W."/>
            <person name="Zhao X."/>
            <person name="Zhong W.Y."/>
            <person name="Peng D.H."/>
            <person name="Ahmad S."/>
            <person name="Lan S."/>
            <person name="Zhang J.S."/>
            <person name="Tsai W.C."/>
            <person name="Van de Peer Y."/>
            <person name="Liu Z.J."/>
        </authorList>
    </citation>
    <scope>NUCLEOTIDE SEQUENCE</scope>
    <source>
        <strain evidence="4">SCP</strain>
    </source>
</reference>
<dbReference type="PANTHER" id="PTHR33829:SF1">
    <property type="entry name" value="TRANSMEMBRANE PROTEIN"/>
    <property type="match status" value="1"/>
</dbReference>
<keyword evidence="2" id="KW-1133">Transmembrane helix</keyword>
<feature type="compositionally biased region" description="Basic and acidic residues" evidence="1">
    <location>
        <begin position="13"/>
        <end position="25"/>
    </location>
</feature>
<evidence type="ECO:0000259" key="3">
    <source>
        <dbReference type="Pfam" id="PF24867"/>
    </source>
</evidence>
<evidence type="ECO:0000256" key="2">
    <source>
        <dbReference type="SAM" id="Phobius"/>
    </source>
</evidence>
<accession>A0AAV9A8I7</accession>
<reference evidence="4" key="2">
    <citation type="submission" date="2023-06" db="EMBL/GenBank/DDBJ databases">
        <authorList>
            <person name="Ma L."/>
            <person name="Liu K.-W."/>
            <person name="Li Z."/>
            <person name="Hsiao Y.-Y."/>
            <person name="Qi Y."/>
            <person name="Fu T."/>
            <person name="Tang G."/>
            <person name="Zhang D."/>
            <person name="Sun W.-H."/>
            <person name="Liu D.-K."/>
            <person name="Li Y."/>
            <person name="Chen G.-Z."/>
            <person name="Liu X.-D."/>
            <person name="Liao X.-Y."/>
            <person name="Jiang Y.-T."/>
            <person name="Yu X."/>
            <person name="Hao Y."/>
            <person name="Huang J."/>
            <person name="Zhao X.-W."/>
            <person name="Ke S."/>
            <person name="Chen Y.-Y."/>
            <person name="Wu W.-L."/>
            <person name="Hsu J.-L."/>
            <person name="Lin Y.-F."/>
            <person name="Huang M.-D."/>
            <person name="Li C.-Y."/>
            <person name="Huang L."/>
            <person name="Wang Z.-W."/>
            <person name="Zhao X."/>
            <person name="Zhong W.-Y."/>
            <person name="Peng D.-H."/>
            <person name="Ahmad S."/>
            <person name="Lan S."/>
            <person name="Zhang J.-S."/>
            <person name="Tsai W.-C."/>
            <person name="Van De Peer Y."/>
            <person name="Liu Z.-J."/>
        </authorList>
    </citation>
    <scope>NUCLEOTIDE SEQUENCE</scope>
    <source>
        <strain evidence="4">SCP</strain>
        <tissue evidence="4">Leaves</tissue>
    </source>
</reference>
<dbReference type="Pfam" id="PF24867">
    <property type="entry name" value="DUF7733"/>
    <property type="match status" value="1"/>
</dbReference>
<feature type="transmembrane region" description="Helical" evidence="2">
    <location>
        <begin position="101"/>
        <end position="122"/>
    </location>
</feature>